<name>A0A812GIH2_9DINO</name>
<accession>A0A812GIH2</accession>
<dbReference type="InterPro" id="IPR053137">
    <property type="entry name" value="NLR-like"/>
</dbReference>
<dbReference type="PANTHER" id="PTHR46082:SF6">
    <property type="entry name" value="AAA+ ATPASE DOMAIN-CONTAINING PROTEIN-RELATED"/>
    <property type="match status" value="1"/>
</dbReference>
<dbReference type="PANTHER" id="PTHR46082">
    <property type="entry name" value="ATP/GTP-BINDING PROTEIN-RELATED"/>
    <property type="match status" value="1"/>
</dbReference>
<evidence type="ECO:0000313" key="2">
    <source>
        <dbReference type="EMBL" id="CAE6922552.1"/>
    </source>
</evidence>
<evidence type="ECO:0000313" key="3">
    <source>
        <dbReference type="Proteomes" id="UP000604046"/>
    </source>
</evidence>
<dbReference type="Proteomes" id="UP000604046">
    <property type="component" value="Unassembled WGS sequence"/>
</dbReference>
<comment type="caution">
    <text evidence="2">The sequence shown here is derived from an EMBL/GenBank/DDBJ whole genome shotgun (WGS) entry which is preliminary data.</text>
</comment>
<sequence length="118" mass="13152">MPANSPGQAGRRASEHIGFRQQLLKARGELAEAEPLYREALEKSRANLGREHPNTLGFINNLAALLEARGQLAAAEPLYREVLEARKIGHFSKTEARDPVIHSPRSAGRRRSRKNFCV</sequence>
<evidence type="ECO:0008006" key="4">
    <source>
        <dbReference type="Google" id="ProtNLM"/>
    </source>
</evidence>
<protein>
    <recommendedName>
        <fullName evidence="4">Kinesin light chain</fullName>
    </recommendedName>
</protein>
<reference evidence="2" key="1">
    <citation type="submission" date="2021-02" db="EMBL/GenBank/DDBJ databases">
        <authorList>
            <person name="Dougan E. K."/>
            <person name="Rhodes N."/>
            <person name="Thang M."/>
            <person name="Chan C."/>
        </authorList>
    </citation>
    <scope>NUCLEOTIDE SEQUENCE</scope>
</reference>
<dbReference type="AlphaFoldDB" id="A0A812GIH2"/>
<keyword evidence="3" id="KW-1185">Reference proteome</keyword>
<evidence type="ECO:0000256" key="1">
    <source>
        <dbReference type="SAM" id="MobiDB-lite"/>
    </source>
</evidence>
<gene>
    <name evidence="2" type="ORF">SNAT2548_LOCUS519</name>
</gene>
<dbReference type="Gene3D" id="1.25.40.10">
    <property type="entry name" value="Tetratricopeptide repeat domain"/>
    <property type="match status" value="1"/>
</dbReference>
<dbReference type="SUPFAM" id="SSF48452">
    <property type="entry name" value="TPR-like"/>
    <property type="match status" value="1"/>
</dbReference>
<feature type="compositionally biased region" description="Basic residues" evidence="1">
    <location>
        <begin position="107"/>
        <end position="118"/>
    </location>
</feature>
<dbReference type="EMBL" id="CAJNDS010000025">
    <property type="protein sequence ID" value="CAE6922552.1"/>
    <property type="molecule type" value="Genomic_DNA"/>
</dbReference>
<feature type="region of interest" description="Disordered" evidence="1">
    <location>
        <begin position="93"/>
        <end position="118"/>
    </location>
</feature>
<proteinExistence type="predicted"/>
<dbReference type="InterPro" id="IPR011990">
    <property type="entry name" value="TPR-like_helical_dom_sf"/>
</dbReference>
<dbReference type="OrthoDB" id="3557990at2759"/>
<dbReference type="Pfam" id="PF13424">
    <property type="entry name" value="TPR_12"/>
    <property type="match status" value="1"/>
</dbReference>
<organism evidence="2 3">
    <name type="scientific">Symbiodinium natans</name>
    <dbReference type="NCBI Taxonomy" id="878477"/>
    <lineage>
        <taxon>Eukaryota</taxon>
        <taxon>Sar</taxon>
        <taxon>Alveolata</taxon>
        <taxon>Dinophyceae</taxon>
        <taxon>Suessiales</taxon>
        <taxon>Symbiodiniaceae</taxon>
        <taxon>Symbiodinium</taxon>
    </lineage>
</organism>